<feature type="transmembrane region" description="Helical" evidence="6">
    <location>
        <begin position="377"/>
        <end position="397"/>
    </location>
</feature>
<evidence type="ECO:0000256" key="1">
    <source>
        <dbReference type="ARBA" id="ARBA00004141"/>
    </source>
</evidence>
<keyword evidence="8" id="KW-1185">Reference proteome</keyword>
<dbReference type="RefSeq" id="WP_188691028.1">
    <property type="nucleotide sequence ID" value="NZ_BMIR01000004.1"/>
</dbReference>
<keyword evidence="4 6" id="KW-1133">Transmembrane helix</keyword>
<dbReference type="PANTHER" id="PTHR30569:SF0">
    <property type="entry name" value="CYTOSINE PERMEASE"/>
    <property type="match status" value="1"/>
</dbReference>
<evidence type="ECO:0000256" key="4">
    <source>
        <dbReference type="ARBA" id="ARBA00022989"/>
    </source>
</evidence>
<evidence type="ECO:0000256" key="6">
    <source>
        <dbReference type="SAM" id="Phobius"/>
    </source>
</evidence>
<evidence type="ECO:0000313" key="8">
    <source>
        <dbReference type="Proteomes" id="UP000628775"/>
    </source>
</evidence>
<dbReference type="InterPro" id="IPR030191">
    <property type="entry name" value="CodB"/>
</dbReference>
<dbReference type="Pfam" id="PF02133">
    <property type="entry name" value="Transp_cyt_pur"/>
    <property type="match status" value="1"/>
</dbReference>
<accession>A0A8J2YE47</accession>
<feature type="transmembrane region" description="Helical" evidence="6">
    <location>
        <begin position="21"/>
        <end position="42"/>
    </location>
</feature>
<gene>
    <name evidence="7" type="ORF">GCM10011391_13280</name>
</gene>
<reference evidence="7" key="1">
    <citation type="journal article" date="2014" name="Int. J. Syst. Evol. Microbiol.">
        <title>Complete genome sequence of Corynebacterium casei LMG S-19264T (=DSM 44701T), isolated from a smear-ripened cheese.</title>
        <authorList>
            <consortium name="US DOE Joint Genome Institute (JGI-PGF)"/>
            <person name="Walter F."/>
            <person name="Albersmeier A."/>
            <person name="Kalinowski J."/>
            <person name="Ruckert C."/>
        </authorList>
    </citation>
    <scope>NUCLEOTIDE SEQUENCE</scope>
    <source>
        <strain evidence="7">CGMCC 1.15371</strain>
    </source>
</reference>
<name>A0A8J2YE47_9BACL</name>
<dbReference type="PANTHER" id="PTHR30569">
    <property type="entry name" value="CYTOSINE TRANSPORTER CODB"/>
    <property type="match status" value="1"/>
</dbReference>
<feature type="transmembrane region" description="Helical" evidence="6">
    <location>
        <begin position="88"/>
        <end position="116"/>
    </location>
</feature>
<comment type="subcellular location">
    <subcellularLocation>
        <location evidence="1">Membrane</location>
        <topology evidence="1">Multi-pass membrane protein</topology>
    </subcellularLocation>
</comment>
<evidence type="ECO:0000256" key="5">
    <source>
        <dbReference type="ARBA" id="ARBA00023136"/>
    </source>
</evidence>
<comment type="caution">
    <text evidence="7">The sequence shown here is derived from an EMBL/GenBank/DDBJ whole genome shotgun (WGS) entry which is preliminary data.</text>
</comment>
<feature type="transmembrane region" description="Helical" evidence="6">
    <location>
        <begin position="331"/>
        <end position="356"/>
    </location>
</feature>
<evidence type="ECO:0000256" key="2">
    <source>
        <dbReference type="ARBA" id="ARBA00008974"/>
    </source>
</evidence>
<dbReference type="EMBL" id="BMIR01000004">
    <property type="protein sequence ID" value="GGE35849.1"/>
    <property type="molecule type" value="Genomic_DNA"/>
</dbReference>
<proteinExistence type="inferred from homology"/>
<evidence type="ECO:0000313" key="7">
    <source>
        <dbReference type="EMBL" id="GGE35849.1"/>
    </source>
</evidence>
<feature type="transmembrane region" description="Helical" evidence="6">
    <location>
        <begin position="232"/>
        <end position="258"/>
    </location>
</feature>
<dbReference type="GO" id="GO:0015209">
    <property type="term" value="F:cytosine transmembrane transporter activity"/>
    <property type="evidence" value="ECO:0007669"/>
    <property type="project" value="InterPro"/>
</dbReference>
<dbReference type="Proteomes" id="UP000628775">
    <property type="component" value="Unassembled WGS sequence"/>
</dbReference>
<organism evidence="7 8">
    <name type="scientific">Pullulanibacillus camelliae</name>
    <dbReference type="NCBI Taxonomy" id="1707096"/>
    <lineage>
        <taxon>Bacteria</taxon>
        <taxon>Bacillati</taxon>
        <taxon>Bacillota</taxon>
        <taxon>Bacilli</taxon>
        <taxon>Bacillales</taxon>
        <taxon>Sporolactobacillaceae</taxon>
        <taxon>Pullulanibacillus</taxon>
    </lineage>
</organism>
<feature type="transmembrane region" description="Helical" evidence="6">
    <location>
        <begin position="136"/>
        <end position="154"/>
    </location>
</feature>
<dbReference type="InterPro" id="IPR001248">
    <property type="entry name" value="Pur-cyt_permease"/>
</dbReference>
<sequence length="468" mass="52138">MNTNESILPIPKKNRYASSLSIFWLWSGGNVLLTNFVSGSSYAQGIGLFPMLVMTLCANFFGLALCAWDTQRSGKYGIDEMVSIRPTFGYNGSIFGVLVLVIINFGWVGILASMAGSACKIIVQGFANDFSFPGDFSLYALGAGIVFPLVILMFSQKAAFILSRITVPILLLFALYILIVLLKGDHWRQMVQFKPDHSTNWTMAFEIIVAFAISWFPYLGSWNRFAKTQRKSFWATFFGLGSSGILFAAIGGMATLATGKVDPAQWSDQLHLGVIALFIIILGTATSVTHLLGAGTMGILSVFPKWNYRYVSLAVTLPSVIFVYMDSLQQMFNTLLIFVGLLAGPYWGIIMIDYFFLRKQQIDVKACYDPEGIYKYFHGWNPIAVGCQIVGIIFWLYLGGWQSNIKILTFSSGHYLFNYISATLPSMLLSGLLYFIVGKWAFSKLPLIGGYHFQKRKVKKTLSTQKVQ</sequence>
<dbReference type="Gene3D" id="1.10.4160.10">
    <property type="entry name" value="Hydantoin permease"/>
    <property type="match status" value="1"/>
</dbReference>
<feature type="transmembrane region" description="Helical" evidence="6">
    <location>
        <begin position="270"/>
        <end position="294"/>
    </location>
</feature>
<protein>
    <submittedName>
        <fullName evidence="7">Cytosine/uracil/thiamine/allantoin permease</fullName>
    </submittedName>
</protein>
<feature type="transmembrane region" description="Helical" evidence="6">
    <location>
        <begin position="306"/>
        <end position="325"/>
    </location>
</feature>
<evidence type="ECO:0000256" key="3">
    <source>
        <dbReference type="ARBA" id="ARBA00022692"/>
    </source>
</evidence>
<keyword evidence="3 6" id="KW-0812">Transmembrane</keyword>
<feature type="transmembrane region" description="Helical" evidence="6">
    <location>
        <begin position="161"/>
        <end position="181"/>
    </location>
</feature>
<feature type="transmembrane region" description="Helical" evidence="6">
    <location>
        <begin position="417"/>
        <end position="437"/>
    </location>
</feature>
<dbReference type="AlphaFoldDB" id="A0A8J2YE47"/>
<reference evidence="7" key="2">
    <citation type="submission" date="2020-09" db="EMBL/GenBank/DDBJ databases">
        <authorList>
            <person name="Sun Q."/>
            <person name="Zhou Y."/>
        </authorList>
    </citation>
    <scope>NUCLEOTIDE SEQUENCE</scope>
    <source>
        <strain evidence="7">CGMCC 1.15371</strain>
    </source>
</reference>
<feature type="transmembrane region" description="Helical" evidence="6">
    <location>
        <begin position="48"/>
        <end position="68"/>
    </location>
</feature>
<keyword evidence="5 6" id="KW-0472">Membrane</keyword>
<feature type="transmembrane region" description="Helical" evidence="6">
    <location>
        <begin position="201"/>
        <end position="220"/>
    </location>
</feature>
<dbReference type="GO" id="GO:0005886">
    <property type="term" value="C:plasma membrane"/>
    <property type="evidence" value="ECO:0007669"/>
    <property type="project" value="TreeGrafter"/>
</dbReference>
<comment type="similarity">
    <text evidence="2">Belongs to the purine-cytosine permease (2.A.39) family.</text>
</comment>